<dbReference type="EMBL" id="CM055102">
    <property type="protein sequence ID" value="KAJ7538823.1"/>
    <property type="molecule type" value="Genomic_DNA"/>
</dbReference>
<evidence type="ECO:0000313" key="1">
    <source>
        <dbReference type="EMBL" id="KAJ7538823.1"/>
    </source>
</evidence>
<sequence>MQQSPTTMNVDTMGSSVRFDEDMQDNNKENLNHGIQCKSQKRKLSQTRKDMFCVDQVAQPASSACMEIVLYKENHVDVGRSIGCSRFPVKPTEFIPLEKQEWDHFIRNSENPSARNESWCRNRFDAWRAHCHMDCSRKIEEIPLPILHFYQQSCPGIYAEESRLMSQ</sequence>
<comment type="caution">
    <text evidence="1">The sequence shown here is derived from an EMBL/GenBank/DDBJ whole genome shotgun (WGS) entry which is preliminary data.</text>
</comment>
<protein>
    <submittedName>
        <fullName evidence="1">Uncharacterized protein</fullName>
    </submittedName>
</protein>
<name>A0ACC2CAB3_DIPCM</name>
<proteinExistence type="predicted"/>
<reference evidence="2" key="1">
    <citation type="journal article" date="2024" name="Proc. Natl. Acad. Sci. U.S.A.">
        <title>Extraordinary preservation of gene collinearity over three hundred million years revealed in homosporous lycophytes.</title>
        <authorList>
            <person name="Li C."/>
            <person name="Wickell D."/>
            <person name="Kuo L.Y."/>
            <person name="Chen X."/>
            <person name="Nie B."/>
            <person name="Liao X."/>
            <person name="Peng D."/>
            <person name="Ji J."/>
            <person name="Jenkins J."/>
            <person name="Williams M."/>
            <person name="Shu S."/>
            <person name="Plott C."/>
            <person name="Barry K."/>
            <person name="Rajasekar S."/>
            <person name="Grimwood J."/>
            <person name="Han X."/>
            <person name="Sun S."/>
            <person name="Hou Z."/>
            <person name="He W."/>
            <person name="Dai G."/>
            <person name="Sun C."/>
            <person name="Schmutz J."/>
            <person name="Leebens-Mack J.H."/>
            <person name="Li F.W."/>
            <person name="Wang L."/>
        </authorList>
    </citation>
    <scope>NUCLEOTIDE SEQUENCE [LARGE SCALE GENOMIC DNA]</scope>
    <source>
        <strain evidence="2">cv. PW_Plant_1</strain>
    </source>
</reference>
<dbReference type="Proteomes" id="UP001162992">
    <property type="component" value="Chromosome 11"/>
</dbReference>
<gene>
    <name evidence="1" type="ORF">O6H91_11G064300</name>
</gene>
<evidence type="ECO:0000313" key="2">
    <source>
        <dbReference type="Proteomes" id="UP001162992"/>
    </source>
</evidence>
<keyword evidence="2" id="KW-1185">Reference proteome</keyword>
<accession>A0ACC2CAB3</accession>
<organism evidence="1 2">
    <name type="scientific">Diphasiastrum complanatum</name>
    <name type="common">Issler's clubmoss</name>
    <name type="synonym">Lycopodium complanatum</name>
    <dbReference type="NCBI Taxonomy" id="34168"/>
    <lineage>
        <taxon>Eukaryota</taxon>
        <taxon>Viridiplantae</taxon>
        <taxon>Streptophyta</taxon>
        <taxon>Embryophyta</taxon>
        <taxon>Tracheophyta</taxon>
        <taxon>Lycopodiopsida</taxon>
        <taxon>Lycopodiales</taxon>
        <taxon>Lycopodiaceae</taxon>
        <taxon>Lycopodioideae</taxon>
        <taxon>Diphasiastrum</taxon>
    </lineage>
</organism>